<evidence type="ECO:0000259" key="3">
    <source>
        <dbReference type="Pfam" id="PF01408"/>
    </source>
</evidence>
<dbReference type="SUPFAM" id="SSF51735">
    <property type="entry name" value="NAD(P)-binding Rossmann-fold domains"/>
    <property type="match status" value="1"/>
</dbReference>
<dbReference type="EMBL" id="AHJG01000193">
    <property type="protein sequence ID" value="EPA05302.1"/>
    <property type="molecule type" value="Genomic_DNA"/>
</dbReference>
<dbReference type="Pfam" id="PF01408">
    <property type="entry name" value="GFO_IDH_MocA"/>
    <property type="match status" value="1"/>
</dbReference>
<dbReference type="OrthoDB" id="25239at2157"/>
<dbReference type="GO" id="GO:0016491">
    <property type="term" value="F:oxidoreductase activity"/>
    <property type="evidence" value="ECO:0007669"/>
    <property type="project" value="UniProtKB-KW"/>
</dbReference>
<dbReference type="Gene3D" id="3.40.50.720">
    <property type="entry name" value="NAD(P)-binding Rossmann-like Domain"/>
    <property type="match status" value="1"/>
</dbReference>
<dbReference type="Gene3D" id="3.30.360.10">
    <property type="entry name" value="Dihydrodipicolinate Reductase, domain 2"/>
    <property type="match status" value="1"/>
</dbReference>
<feature type="domain" description="GFO/IDH/MocA-like oxidoreductase" evidence="4">
    <location>
        <begin position="134"/>
        <end position="248"/>
    </location>
</feature>
<evidence type="ECO:0000313" key="5">
    <source>
        <dbReference type="EMBL" id="EPA05302.1"/>
    </source>
</evidence>
<comment type="similarity">
    <text evidence="1">Belongs to the Gfo/Idh/MocA family.</text>
</comment>
<dbReference type="AlphaFoldDB" id="S2EKY9"/>
<keyword evidence="6" id="KW-1185">Reference proteome</keyword>
<dbReference type="RefSeq" id="WP_010192579.1">
    <property type="nucleotide sequence ID" value="NZ_AHJG01000193.1"/>
</dbReference>
<dbReference type="InterPro" id="IPR055170">
    <property type="entry name" value="GFO_IDH_MocA-like_dom"/>
</dbReference>
<dbReference type="InterPro" id="IPR036291">
    <property type="entry name" value="NAD(P)-bd_dom_sf"/>
</dbReference>
<feature type="domain" description="Gfo/Idh/MocA-like oxidoreductase N-terminal" evidence="3">
    <location>
        <begin position="5"/>
        <end position="124"/>
    </location>
</feature>
<evidence type="ECO:0000256" key="1">
    <source>
        <dbReference type="ARBA" id="ARBA00010928"/>
    </source>
</evidence>
<protein>
    <submittedName>
        <fullName evidence="5">Oxidoreductase, NAD-binding domain protein</fullName>
    </submittedName>
</protein>
<dbReference type="InterPro" id="IPR050984">
    <property type="entry name" value="Gfo/Idh/MocA_domain"/>
</dbReference>
<evidence type="ECO:0000259" key="4">
    <source>
        <dbReference type="Pfam" id="PF22725"/>
    </source>
</evidence>
<keyword evidence="2" id="KW-0560">Oxidoreductase</keyword>
<dbReference type="Pfam" id="PF22725">
    <property type="entry name" value="GFO_IDH_MocA_C3"/>
    <property type="match status" value="1"/>
</dbReference>
<organism evidence="5 6">
    <name type="scientific">Candidatus Nitrosarchaeum limnium BG20</name>
    <dbReference type="NCBI Taxonomy" id="859192"/>
    <lineage>
        <taxon>Archaea</taxon>
        <taxon>Nitrososphaerota</taxon>
        <taxon>Nitrososphaeria</taxon>
        <taxon>Nitrosopumilales</taxon>
        <taxon>Nitrosopumilaceae</taxon>
        <taxon>Nitrosarchaeum</taxon>
    </lineage>
</organism>
<accession>S2EKY9</accession>
<dbReference type="GO" id="GO:0000166">
    <property type="term" value="F:nucleotide binding"/>
    <property type="evidence" value="ECO:0007669"/>
    <property type="project" value="InterPro"/>
</dbReference>
<reference evidence="5 6" key="1">
    <citation type="journal article" date="2012" name="J. Bacteriol.">
        <title>Genome Sequence of "Candidatus Nitrosoarchaeum limnia" BG20, a Low-Salinity Ammonia-Oxidizing Archaeon from the San Francisco Bay Estuary.</title>
        <authorList>
            <person name="Mosier A.C."/>
            <person name="Allen E.E."/>
            <person name="Kim M."/>
            <person name="Ferriera S."/>
            <person name="Francis C.A."/>
        </authorList>
    </citation>
    <scope>NUCLEOTIDE SEQUENCE [LARGE SCALE GENOMIC DNA]</scope>
    <source>
        <strain evidence="5 6">BG20</strain>
    </source>
</reference>
<dbReference type="InterPro" id="IPR000683">
    <property type="entry name" value="Gfo/Idh/MocA-like_OxRdtase_N"/>
</dbReference>
<dbReference type="Proteomes" id="UP000014065">
    <property type="component" value="Unassembled WGS sequence"/>
</dbReference>
<dbReference type="SUPFAM" id="SSF55347">
    <property type="entry name" value="Glyceraldehyde-3-phosphate dehydrogenase-like, C-terminal domain"/>
    <property type="match status" value="1"/>
</dbReference>
<dbReference type="PANTHER" id="PTHR22604">
    <property type="entry name" value="OXIDOREDUCTASES"/>
    <property type="match status" value="1"/>
</dbReference>
<evidence type="ECO:0000313" key="6">
    <source>
        <dbReference type="Proteomes" id="UP000014065"/>
    </source>
</evidence>
<sequence>MKRKIRFGIIGCSRISDSSTIPAIIESQYAELEFIGSRTTAKAKRFAKKFDCKKYGTYEEVLKDNQVDAVYISVPIGLHEKWSIRAARAGKHILCEKSSTSSYESAKKMVSESKKNNVRIMEGFMFRFHPSILKISYLVNKKTIGKIFSFQSRYGFPSISKKDIRYQKKLGGGILNDAGCYPICASRILFNEEPKSIYCNLITDKKYKIDEFANILLIFKDGKVAEMNVGYGLFYQSIYEIWGSKGMISLSRAYNIPPNMSASLKINTEKIMEIKIKPENHFKLMIDSFSKEIQGQRKHSFNFERDLLNQARIMEAGRRSSQQKRMINISEII</sequence>
<evidence type="ECO:0000256" key="2">
    <source>
        <dbReference type="ARBA" id="ARBA00023002"/>
    </source>
</evidence>
<proteinExistence type="inferred from homology"/>
<dbReference type="PANTHER" id="PTHR22604:SF105">
    <property type="entry name" value="TRANS-1,2-DIHYDROBENZENE-1,2-DIOL DEHYDROGENASE"/>
    <property type="match status" value="1"/>
</dbReference>
<name>S2EKY9_9ARCH</name>
<comment type="caution">
    <text evidence="5">The sequence shown here is derived from an EMBL/GenBank/DDBJ whole genome shotgun (WGS) entry which is preliminary data.</text>
</comment>
<gene>
    <name evidence="5" type="ORF">BG20_I0129</name>
</gene>